<accession>A0A8H6G6P2</accession>
<dbReference type="AlphaFoldDB" id="A0A8H6G6P2"/>
<sequence length="646" mass="71652">MDGRRNFAEVAAGRNILCICLFNSLGIWIRQYAIMFAPIAALVASKLQGLNPQLQDPSSNFLSFSSYHGVDCNECAPYLHIAVPTIIQVYPEVGVSGKSTYMNILKAMIKLSYSEGTHAYAGETFSFDLYTNVKIRITRVTSSSSALQYRYAIWGLFKAAQYLTENNIFACVIVNLFWSGGGAPALVGVIEIFPDPLPGNAESNEIQRLMGIGQRAEPPPTSLGLANLTSICSNESGLATSANAGKLSVFLEFQGPTLSVSEVFMTLFLTLLEIASFGTTHLVHDLKVQDLITKTELVFEHYGAPRTSPPFFVYHVAARALGFVPKYMFEQHRFEAVTFVLEVDGTPIITVMAKILHLATELIVAITSYIPRSSDKPHVVLVDRKMHHMIAQELYKHIGLGQSGDPSNRGGSKWIHEDPCWDTVRLLRFSSMPKTTPWSHKPVVVALDLGLFKCYGLCQHTCLFGPSASWQSLRGFVSAARDLLDANRGKHTLFSVTFRDRTKTAGCVSVTLESLVIDTDQSRDRRDGSGVQTLRPFIALKRFNVQSHILFGDRGDPLFITQDDGDDVGLDMMLLTEFLPMGVQQLQMSCWTDGQEEWEPQWGSLIALLLEKLMQAGLCTLPERHHITVDHPARDQGFRGMAYNII</sequence>
<evidence type="ECO:0000313" key="1">
    <source>
        <dbReference type="EMBL" id="KAF6241506.1"/>
    </source>
</evidence>
<dbReference type="RefSeq" id="XP_037170746.1">
    <property type="nucleotide sequence ID" value="XM_037302167.1"/>
</dbReference>
<evidence type="ECO:0000313" key="2">
    <source>
        <dbReference type="Proteomes" id="UP000578531"/>
    </source>
</evidence>
<keyword evidence="2" id="KW-1185">Reference proteome</keyword>
<dbReference type="EMBL" id="JACCJC010000001">
    <property type="protein sequence ID" value="KAF6241506.1"/>
    <property type="molecule type" value="Genomic_DNA"/>
</dbReference>
<comment type="caution">
    <text evidence="1">The sequence shown here is derived from an EMBL/GenBank/DDBJ whole genome shotgun (WGS) entry which is preliminary data.</text>
</comment>
<protein>
    <submittedName>
        <fullName evidence="1">Uncharacterized protein</fullName>
    </submittedName>
</protein>
<organism evidence="1 2">
    <name type="scientific">Letharia columbiana</name>
    <dbReference type="NCBI Taxonomy" id="112416"/>
    <lineage>
        <taxon>Eukaryota</taxon>
        <taxon>Fungi</taxon>
        <taxon>Dikarya</taxon>
        <taxon>Ascomycota</taxon>
        <taxon>Pezizomycotina</taxon>
        <taxon>Lecanoromycetes</taxon>
        <taxon>OSLEUM clade</taxon>
        <taxon>Lecanoromycetidae</taxon>
        <taxon>Lecanorales</taxon>
        <taxon>Lecanorineae</taxon>
        <taxon>Parmeliaceae</taxon>
        <taxon>Letharia</taxon>
    </lineage>
</organism>
<gene>
    <name evidence="1" type="ORF">HO173_000216</name>
</gene>
<dbReference type="OrthoDB" id="5395533at2759"/>
<proteinExistence type="predicted"/>
<name>A0A8H6G6P2_9LECA</name>
<reference evidence="1 2" key="1">
    <citation type="journal article" date="2020" name="Genomics">
        <title>Complete, high-quality genomes from long-read metagenomic sequencing of two wolf lichen thalli reveals enigmatic genome architecture.</title>
        <authorList>
            <person name="McKenzie S.K."/>
            <person name="Walston R.F."/>
            <person name="Allen J.L."/>
        </authorList>
    </citation>
    <scope>NUCLEOTIDE SEQUENCE [LARGE SCALE GENOMIC DNA]</scope>
    <source>
        <strain evidence="1">WasteWater2</strain>
    </source>
</reference>
<dbReference type="GeneID" id="59281896"/>
<dbReference type="Proteomes" id="UP000578531">
    <property type="component" value="Unassembled WGS sequence"/>
</dbReference>